<evidence type="ECO:0000313" key="2">
    <source>
        <dbReference type="EMBL" id="MBZ2166293.1"/>
    </source>
</evidence>
<feature type="transmembrane region" description="Helical" evidence="1">
    <location>
        <begin position="79"/>
        <end position="101"/>
    </location>
</feature>
<protein>
    <submittedName>
        <fullName evidence="2">Uncharacterized protein</fullName>
    </submittedName>
</protein>
<keyword evidence="1" id="KW-0812">Transmembrane</keyword>
<reference evidence="3" key="1">
    <citation type="journal article" date="2022" name="Microbiol. Resour. Announc.">
        <title>Draft Genome Sequence of a Methanogenic Archaeon from West Spitsbergen Permafrost.</title>
        <authorList>
            <person name="Trubitsyn V."/>
            <person name="Rivkina E."/>
            <person name="Shcherbakova V."/>
        </authorList>
    </citation>
    <scope>NUCLEOTIDE SEQUENCE [LARGE SCALE GENOMIC DNA]</scope>
    <source>
        <strain evidence="3">VT</strain>
    </source>
</reference>
<accession>A0A8T5UZQ4</accession>
<name>A0A8T5UZQ4_9EURY</name>
<comment type="caution">
    <text evidence="2">The sequence shown here is derived from an EMBL/GenBank/DDBJ whole genome shotgun (WGS) entry which is preliminary data.</text>
</comment>
<proteinExistence type="predicted"/>
<sequence length="132" mass="14648">MVSNEEIKSKLGNKREGIGVNGYLVCNSCQGVYELQSGENPEDFSSQCECGGNLKYNTTAKIFQSSDDPEYKKHNRAIIASYILIVLFLPLALVGSIYLITRDNKRAKYNGKIVMVLCFALVLVAVVRGIFM</sequence>
<keyword evidence="1" id="KW-1133">Transmembrane helix</keyword>
<gene>
    <name evidence="2" type="ORF">K8N75_09615</name>
</gene>
<keyword evidence="3" id="KW-1185">Reference proteome</keyword>
<dbReference type="EMBL" id="JAIOUQ010000009">
    <property type="protein sequence ID" value="MBZ2166293.1"/>
    <property type="molecule type" value="Genomic_DNA"/>
</dbReference>
<dbReference type="AlphaFoldDB" id="A0A8T5UZQ4"/>
<evidence type="ECO:0000313" key="3">
    <source>
        <dbReference type="Proteomes" id="UP000825933"/>
    </source>
</evidence>
<organism evidence="2 3">
    <name type="scientific">Methanobacterium spitsbergense</name>
    <dbReference type="NCBI Taxonomy" id="2874285"/>
    <lineage>
        <taxon>Archaea</taxon>
        <taxon>Methanobacteriati</taxon>
        <taxon>Methanobacteriota</taxon>
        <taxon>Methanomada group</taxon>
        <taxon>Methanobacteria</taxon>
        <taxon>Methanobacteriales</taxon>
        <taxon>Methanobacteriaceae</taxon>
        <taxon>Methanobacterium</taxon>
    </lineage>
</organism>
<feature type="transmembrane region" description="Helical" evidence="1">
    <location>
        <begin position="113"/>
        <end position="131"/>
    </location>
</feature>
<dbReference type="Proteomes" id="UP000825933">
    <property type="component" value="Unassembled WGS sequence"/>
</dbReference>
<dbReference type="RefSeq" id="WP_223791833.1">
    <property type="nucleotide sequence ID" value="NZ_JAIOUQ010000009.1"/>
</dbReference>
<evidence type="ECO:0000256" key="1">
    <source>
        <dbReference type="SAM" id="Phobius"/>
    </source>
</evidence>
<keyword evidence="1" id="KW-0472">Membrane</keyword>